<dbReference type="EMBL" id="CP003382">
    <property type="protein sequence ID" value="AFZ67108.1"/>
    <property type="molecule type" value="Genomic_DNA"/>
</dbReference>
<name>K9ZZR4_DEIPD</name>
<dbReference type="STRING" id="937777.Deipe_1567"/>
<dbReference type="HOGENOM" id="CLU_106727_0_0_0"/>
<dbReference type="eggNOG" id="ENOG5033JX9">
    <property type="taxonomic scope" value="Bacteria"/>
</dbReference>
<dbReference type="Proteomes" id="UP000010467">
    <property type="component" value="Chromosome"/>
</dbReference>
<dbReference type="PATRIC" id="fig|937777.3.peg.1569"/>
<organism evidence="1 2">
    <name type="scientific">Deinococcus peraridilitoris (strain DSM 19664 / LMG 22246 / CIP 109416 / KR-200)</name>
    <dbReference type="NCBI Taxonomy" id="937777"/>
    <lineage>
        <taxon>Bacteria</taxon>
        <taxon>Thermotogati</taxon>
        <taxon>Deinococcota</taxon>
        <taxon>Deinococci</taxon>
        <taxon>Deinococcales</taxon>
        <taxon>Deinococcaceae</taxon>
        <taxon>Deinococcus</taxon>
    </lineage>
</organism>
<evidence type="ECO:0000313" key="1">
    <source>
        <dbReference type="EMBL" id="AFZ67108.1"/>
    </source>
</evidence>
<accession>K9ZZR4</accession>
<protein>
    <submittedName>
        <fullName evidence="1">Uncharacterized protein</fullName>
    </submittedName>
</protein>
<dbReference type="AlphaFoldDB" id="K9ZZR4"/>
<keyword evidence="2" id="KW-1185">Reference proteome</keyword>
<reference evidence="2" key="1">
    <citation type="submission" date="2012-03" db="EMBL/GenBank/DDBJ databases">
        <title>Complete sequence of chromosome of Deinococcus peraridilitoris DSM 19664.</title>
        <authorList>
            <person name="Lucas S."/>
            <person name="Copeland A."/>
            <person name="Lapidus A."/>
            <person name="Glavina del Rio T."/>
            <person name="Dalin E."/>
            <person name="Tice H."/>
            <person name="Bruce D."/>
            <person name="Goodwin L."/>
            <person name="Pitluck S."/>
            <person name="Peters L."/>
            <person name="Mikhailova N."/>
            <person name="Lu M."/>
            <person name="Kyrpides N."/>
            <person name="Mavromatis K."/>
            <person name="Ivanova N."/>
            <person name="Brettin T."/>
            <person name="Detter J.C."/>
            <person name="Han C."/>
            <person name="Larimer F."/>
            <person name="Land M."/>
            <person name="Hauser L."/>
            <person name="Markowitz V."/>
            <person name="Cheng J.-F."/>
            <person name="Hugenholtz P."/>
            <person name="Woyke T."/>
            <person name="Wu D."/>
            <person name="Pukall R."/>
            <person name="Steenblock K."/>
            <person name="Brambilla E."/>
            <person name="Klenk H.-P."/>
            <person name="Eisen J.A."/>
        </authorList>
    </citation>
    <scope>NUCLEOTIDE SEQUENCE [LARGE SCALE GENOMIC DNA]</scope>
    <source>
        <strain evidence="2">DSM 19664 / LMG 22246 / CIP 109416 / KR-200</strain>
    </source>
</reference>
<dbReference type="KEGG" id="dpd:Deipe_1567"/>
<gene>
    <name evidence="1" type="ordered locus">Deipe_1567</name>
</gene>
<proteinExistence type="predicted"/>
<evidence type="ECO:0000313" key="2">
    <source>
        <dbReference type="Proteomes" id="UP000010467"/>
    </source>
</evidence>
<sequence>MHTARELPPMPARIAKLPVARGYPVPWFVQWFGLKPDFRVVDSRKVDKAVKENRCFVCGEKFLPGEPYAFVIGPMCAVNRVDAEPPVHHECGEWSIKACPFLSRPHMNRREDDMPEGTREAAGEMIKRNPGVTVLWLTMSYTIARVHNGRLFDLGEPISVAAFKEGRPATPEELRDSVLSGLPALRDAARSDGYTGLALLNMQLEVASRVLGVNLDNPVTAP</sequence>
<dbReference type="RefSeq" id="WP_015235416.1">
    <property type="nucleotide sequence ID" value="NC_019793.1"/>
</dbReference>